<feature type="coiled-coil region" evidence="16">
    <location>
        <begin position="273"/>
        <end position="521"/>
    </location>
</feature>
<dbReference type="UniPathway" id="UPA00143"/>
<evidence type="ECO:0000256" key="13">
    <source>
        <dbReference type="ARBA" id="ARBA00059679"/>
    </source>
</evidence>
<evidence type="ECO:0000256" key="4">
    <source>
        <dbReference type="ARBA" id="ARBA00005555"/>
    </source>
</evidence>
<evidence type="ECO:0000256" key="8">
    <source>
        <dbReference type="ARBA" id="ARBA00022786"/>
    </source>
</evidence>
<keyword evidence="8 15" id="KW-0833">Ubl conjugation pathway</keyword>
<dbReference type="Pfam" id="PF00097">
    <property type="entry name" value="zf-C3HC4"/>
    <property type="match status" value="1"/>
</dbReference>
<dbReference type="GO" id="GO:0061630">
    <property type="term" value="F:ubiquitin protein ligase activity"/>
    <property type="evidence" value="ECO:0007669"/>
    <property type="project" value="UniProtKB-EC"/>
</dbReference>
<gene>
    <name evidence="19" type="ORF">AMS68_004293</name>
</gene>
<dbReference type="GO" id="GO:0016567">
    <property type="term" value="P:protein ubiquitination"/>
    <property type="evidence" value="ECO:0007669"/>
    <property type="project" value="UniProtKB-UniRule"/>
</dbReference>
<dbReference type="EMBL" id="CP051141">
    <property type="protein sequence ID" value="QIW98775.1"/>
    <property type="molecule type" value="Genomic_DNA"/>
</dbReference>
<accession>A0A6H0XVR7</accession>
<evidence type="ECO:0000256" key="1">
    <source>
        <dbReference type="ARBA" id="ARBA00000900"/>
    </source>
</evidence>
<comment type="catalytic activity">
    <reaction evidence="1 15">
        <text>S-ubiquitinyl-[E2 ubiquitin-conjugating enzyme]-L-cysteine + [acceptor protein]-L-lysine = [E2 ubiquitin-conjugating enzyme]-L-cysteine + N(6)-ubiquitinyl-[acceptor protein]-L-lysine.</text>
        <dbReference type="EC" id="2.3.2.27"/>
    </reaction>
</comment>
<dbReference type="InterPro" id="IPR058643">
    <property type="entry name" value="BRE1-like_CC"/>
</dbReference>
<keyword evidence="12 15" id="KW-0539">Nucleus</keyword>
<evidence type="ECO:0000256" key="12">
    <source>
        <dbReference type="ARBA" id="ARBA00023242"/>
    </source>
</evidence>
<organism evidence="19 20">
    <name type="scientific">Peltaster fructicola</name>
    <dbReference type="NCBI Taxonomy" id="286661"/>
    <lineage>
        <taxon>Eukaryota</taxon>
        <taxon>Fungi</taxon>
        <taxon>Dikarya</taxon>
        <taxon>Ascomycota</taxon>
        <taxon>Pezizomycotina</taxon>
        <taxon>Dothideomycetes</taxon>
        <taxon>Dothideomycetes incertae sedis</taxon>
        <taxon>Peltaster</taxon>
    </lineage>
</organism>
<dbReference type="Gene3D" id="3.30.40.10">
    <property type="entry name" value="Zinc/RING finger domain, C3HC4 (zinc finger)"/>
    <property type="match status" value="1"/>
</dbReference>
<dbReference type="GO" id="GO:0005634">
    <property type="term" value="C:nucleus"/>
    <property type="evidence" value="ECO:0007669"/>
    <property type="project" value="UniProtKB-SubCell"/>
</dbReference>
<evidence type="ECO:0000256" key="16">
    <source>
        <dbReference type="SAM" id="Coils"/>
    </source>
</evidence>
<evidence type="ECO:0000256" key="3">
    <source>
        <dbReference type="ARBA" id="ARBA00004906"/>
    </source>
</evidence>
<feature type="domain" description="RING-type" evidence="18">
    <location>
        <begin position="672"/>
        <end position="710"/>
    </location>
</feature>
<proteinExistence type="inferred from homology"/>
<protein>
    <recommendedName>
        <fullName evidence="15">E3 ubiquitin protein ligase</fullName>
        <ecNumber evidence="15">2.3.2.27</ecNumber>
    </recommendedName>
</protein>
<dbReference type="PROSITE" id="PS50089">
    <property type="entry name" value="ZF_RING_2"/>
    <property type="match status" value="1"/>
</dbReference>
<dbReference type="SMART" id="SM00184">
    <property type="entry name" value="RING"/>
    <property type="match status" value="1"/>
</dbReference>
<keyword evidence="10 15" id="KW-0156">Chromatin regulator</keyword>
<evidence type="ECO:0000259" key="18">
    <source>
        <dbReference type="PROSITE" id="PS50089"/>
    </source>
</evidence>
<feature type="coiled-coil region" evidence="16">
    <location>
        <begin position="616"/>
        <end position="654"/>
    </location>
</feature>
<dbReference type="CDD" id="cd16499">
    <property type="entry name" value="RING-HC_Bre1-like"/>
    <property type="match status" value="1"/>
</dbReference>
<dbReference type="InterPro" id="IPR013956">
    <property type="entry name" value="E3_ubiquit_lig_Bre1"/>
</dbReference>
<dbReference type="PANTHER" id="PTHR23163">
    <property type="entry name" value="RING FINGER PROTEIN-RELATED"/>
    <property type="match status" value="1"/>
</dbReference>
<comment type="pathway">
    <text evidence="3 15">Protein modification; protein ubiquitination.</text>
</comment>
<keyword evidence="11 15" id="KW-0175">Coiled coil</keyword>
<dbReference type="AlphaFoldDB" id="A0A6H0XVR7"/>
<evidence type="ECO:0000313" key="20">
    <source>
        <dbReference type="Proteomes" id="UP000503462"/>
    </source>
</evidence>
<reference evidence="19 20" key="1">
    <citation type="journal article" date="2016" name="Sci. Rep.">
        <title>Peltaster fructicola genome reveals evolution from an invasive phytopathogen to an ectophytic parasite.</title>
        <authorList>
            <person name="Xu C."/>
            <person name="Chen H."/>
            <person name="Gleason M.L."/>
            <person name="Xu J.R."/>
            <person name="Liu H."/>
            <person name="Zhang R."/>
            <person name="Sun G."/>
        </authorList>
    </citation>
    <scope>NUCLEOTIDE SEQUENCE [LARGE SCALE GENOMIC DNA]</scope>
    <source>
        <strain evidence="19 20">LNHT1506</strain>
    </source>
</reference>
<feature type="compositionally biased region" description="Low complexity" evidence="17">
    <location>
        <begin position="263"/>
        <end position="273"/>
    </location>
</feature>
<dbReference type="GO" id="GO:0008270">
    <property type="term" value="F:zinc ion binding"/>
    <property type="evidence" value="ECO:0007669"/>
    <property type="project" value="UniProtKB-KW"/>
</dbReference>
<feature type="compositionally biased region" description="Polar residues" evidence="17">
    <location>
        <begin position="237"/>
        <end position="252"/>
    </location>
</feature>
<dbReference type="EC" id="2.3.2.27" evidence="15"/>
<dbReference type="OrthoDB" id="654191at2759"/>
<keyword evidence="7 14" id="KW-0863">Zinc-finger</keyword>
<evidence type="ECO:0000256" key="6">
    <source>
        <dbReference type="ARBA" id="ARBA00022723"/>
    </source>
</evidence>
<comment type="subcellular location">
    <subcellularLocation>
        <location evidence="2 15">Nucleus</location>
    </subcellularLocation>
</comment>
<dbReference type="GO" id="GO:0006325">
    <property type="term" value="P:chromatin organization"/>
    <property type="evidence" value="ECO:0007669"/>
    <property type="project" value="UniProtKB-KW"/>
</dbReference>
<evidence type="ECO:0000256" key="14">
    <source>
        <dbReference type="PROSITE-ProRule" id="PRU00175"/>
    </source>
</evidence>
<dbReference type="Proteomes" id="UP000503462">
    <property type="component" value="Chromosome 3"/>
</dbReference>
<keyword evidence="20" id="KW-1185">Reference proteome</keyword>
<evidence type="ECO:0000313" key="19">
    <source>
        <dbReference type="EMBL" id="QIW98775.1"/>
    </source>
</evidence>
<comment type="function">
    <text evidence="13">E3 ubiquitin-protein ligase that mediates monoubiquitination of histone H2B to form H2BK123ub1. H2BK123ub1 gives a specific tag for epigenetic transcriptional activation and is also a prerequisite for H3K4me and H3K79me formation.</text>
</comment>
<evidence type="ECO:0000256" key="10">
    <source>
        <dbReference type="ARBA" id="ARBA00022853"/>
    </source>
</evidence>
<sequence>MDDRKRSLAADADDYAPSRKRIAKDENGQQIRLDAEKEKDIEVCGSVLTRQHSAYRVQNYQKDAILRQMKAYKAEKKHYEELYAELNRKQTKHDDHLRAVDTWFAQLLDELRILAGDALPTPPQDSLSGGLVFKSALHSDSFNEQLKSHSTAIKRSIAELFARIPSATPDVQMLQEQIVVVLAKEKETLTQSQRLTSEKMQLTDRLENASYRYLKAERMLERAKSLQVQKIERQAYASTNGDVGSPTVSNTPVKREHSEPNGELENGTATAEAEAARQEAVALAESRKRQLEEVEVENERLTNALSAVRTKVASLSDDDYAETAVFKTMKSQYEDVIKRINDLEATNIQLREEAQKLQNERTSYRLLVDEEVRGQIAETEANVARCENDLARIRNSRDELQAEIQIRKAAEDNRRVAADQAKELAAARDLKIVSLEAELARSKEQAAGEQTDDLDGDSAEQLKDKLVDLQQRYKLLEKELPSLEAAWAKANSSANAKILATAETEEKLARLSAEKAKADQKYFAAMKAKDAKDAEVKIFKHKDQRSAEIVSQLKEADAKSRELTISLERHLVEVREALAATERQYHVSEQKQLEAQLMLSNAIKQAEEFKALVGSKDEELLALKKAKREVESTLEKGNARLEDSRKQLETMRKARNTSASGDTDEWRRVAICPVCNTNLRNSALKLCGHTFCQNCVDNLISSRSRKCPSCGKGFGNNDHMAVVLT</sequence>
<dbReference type="InterPro" id="IPR001841">
    <property type="entry name" value="Znf_RING"/>
</dbReference>
<dbReference type="InterPro" id="IPR013083">
    <property type="entry name" value="Znf_RING/FYVE/PHD"/>
</dbReference>
<evidence type="ECO:0000256" key="11">
    <source>
        <dbReference type="ARBA" id="ARBA00023054"/>
    </source>
</evidence>
<feature type="region of interest" description="Disordered" evidence="17">
    <location>
        <begin position="1"/>
        <end position="26"/>
    </location>
</feature>
<dbReference type="Pfam" id="PF08647">
    <property type="entry name" value="BRE1"/>
    <property type="match status" value="1"/>
</dbReference>
<comment type="similarity">
    <text evidence="4 15">Belongs to the BRE1 family.</text>
</comment>
<evidence type="ECO:0000256" key="9">
    <source>
        <dbReference type="ARBA" id="ARBA00022833"/>
    </source>
</evidence>
<evidence type="ECO:0000256" key="7">
    <source>
        <dbReference type="ARBA" id="ARBA00022771"/>
    </source>
</evidence>
<dbReference type="GO" id="GO:0033503">
    <property type="term" value="C:HULC complex"/>
    <property type="evidence" value="ECO:0007669"/>
    <property type="project" value="TreeGrafter"/>
</dbReference>
<dbReference type="SUPFAM" id="SSF57850">
    <property type="entry name" value="RING/U-box"/>
    <property type="match status" value="1"/>
</dbReference>
<evidence type="ECO:0000256" key="17">
    <source>
        <dbReference type="SAM" id="MobiDB-lite"/>
    </source>
</evidence>
<dbReference type="InterPro" id="IPR017907">
    <property type="entry name" value="Znf_RING_CS"/>
</dbReference>
<evidence type="ECO:0000256" key="5">
    <source>
        <dbReference type="ARBA" id="ARBA00022679"/>
    </source>
</evidence>
<keyword evidence="6 15" id="KW-0479">Metal-binding</keyword>
<feature type="coiled-coil region" evidence="16">
    <location>
        <begin position="62"/>
        <end position="92"/>
    </location>
</feature>
<evidence type="ECO:0000256" key="15">
    <source>
        <dbReference type="RuleBase" id="RU365038"/>
    </source>
</evidence>
<dbReference type="Pfam" id="PF26095">
    <property type="entry name" value="CC_Bre1"/>
    <property type="match status" value="1"/>
</dbReference>
<name>A0A6H0XVR7_9PEZI</name>
<feature type="region of interest" description="Disordered" evidence="17">
    <location>
        <begin position="237"/>
        <end position="273"/>
    </location>
</feature>
<dbReference type="PANTHER" id="PTHR23163:SF0">
    <property type="entry name" value="E3 UBIQUITIN-PROTEIN LIGASE BRE1"/>
    <property type="match status" value="1"/>
</dbReference>
<keyword evidence="9 15" id="KW-0862">Zinc</keyword>
<dbReference type="PROSITE" id="PS00518">
    <property type="entry name" value="ZF_RING_1"/>
    <property type="match status" value="1"/>
</dbReference>
<dbReference type="InterPro" id="IPR018957">
    <property type="entry name" value="Znf_C3HC4_RING-type"/>
</dbReference>
<evidence type="ECO:0000256" key="2">
    <source>
        <dbReference type="ARBA" id="ARBA00004123"/>
    </source>
</evidence>
<keyword evidence="5 15" id="KW-0808">Transferase</keyword>